<dbReference type="PRINTS" id="PR00111">
    <property type="entry name" value="ABHYDROLASE"/>
</dbReference>
<name>A0A2A2SHG4_9SPHN</name>
<proteinExistence type="predicted"/>
<dbReference type="InterPro" id="IPR029058">
    <property type="entry name" value="AB_hydrolase_fold"/>
</dbReference>
<comment type="caution">
    <text evidence="2">The sequence shown here is derived from an EMBL/GenBank/DDBJ whole genome shotgun (WGS) entry which is preliminary data.</text>
</comment>
<reference evidence="3" key="1">
    <citation type="submission" date="2017-09" db="EMBL/GenBank/DDBJ databases">
        <authorList>
            <person name="Feng G."/>
            <person name="Zhu H."/>
        </authorList>
    </citation>
    <scope>NUCLEOTIDE SEQUENCE [LARGE SCALE GENOMIC DNA]</scope>
    <source>
        <strain evidence="3">1PNM-20</strain>
    </source>
</reference>
<evidence type="ECO:0000313" key="2">
    <source>
        <dbReference type="EMBL" id="PAX08610.1"/>
    </source>
</evidence>
<sequence length="278" mass="30146">MTGAPEPWDAGDGLAGYVWRAAEPRGRLLLQHGFGEYAERYVERYSRLIPRLTGVGFDVYAFDAPGHGRSPGRRGVVDVRELVARHLAARRELARGGGPLFLFGHSLGGLVTAASVAREPDGVAAVVLSGPALLIEANAPTRWLAAPVAGVAPALGIRPPLDPAGVSRLEEEVRLYAADPMVYRGKLPALVGVTAVAVAREGWGRYPEWRAPTLVVHGTADTFTDPEGSRRFVGTIRSEDKRLLLVPDGRHELLNDLDREHVAEVVLTWLRDRLPADR</sequence>
<dbReference type="InterPro" id="IPR022742">
    <property type="entry name" value="Hydrolase_4"/>
</dbReference>
<dbReference type="RefSeq" id="WP_095997120.1">
    <property type="nucleotide sequence ID" value="NZ_NSLI01000002.1"/>
</dbReference>
<feature type="domain" description="Serine aminopeptidase S33" evidence="1">
    <location>
        <begin position="23"/>
        <end position="258"/>
    </location>
</feature>
<evidence type="ECO:0000313" key="3">
    <source>
        <dbReference type="Proteomes" id="UP000218151"/>
    </source>
</evidence>
<dbReference type="InterPro" id="IPR000073">
    <property type="entry name" value="AB_hydrolase_1"/>
</dbReference>
<dbReference type="InterPro" id="IPR051044">
    <property type="entry name" value="MAG_DAG_Lipase"/>
</dbReference>
<dbReference type="Pfam" id="PF12146">
    <property type="entry name" value="Hydrolase_4"/>
    <property type="match status" value="1"/>
</dbReference>
<protein>
    <submittedName>
        <fullName evidence="2">Lysophospholipase</fullName>
    </submittedName>
</protein>
<dbReference type="EMBL" id="NSLI01000002">
    <property type="protein sequence ID" value="PAX08610.1"/>
    <property type="molecule type" value="Genomic_DNA"/>
</dbReference>
<gene>
    <name evidence="2" type="ORF">CKY28_04335</name>
</gene>
<evidence type="ECO:0000259" key="1">
    <source>
        <dbReference type="Pfam" id="PF12146"/>
    </source>
</evidence>
<dbReference type="PANTHER" id="PTHR11614">
    <property type="entry name" value="PHOSPHOLIPASE-RELATED"/>
    <property type="match status" value="1"/>
</dbReference>
<dbReference type="SUPFAM" id="SSF53474">
    <property type="entry name" value="alpha/beta-Hydrolases"/>
    <property type="match status" value="1"/>
</dbReference>
<dbReference type="Proteomes" id="UP000218151">
    <property type="component" value="Unassembled WGS sequence"/>
</dbReference>
<dbReference type="AlphaFoldDB" id="A0A2A2SHG4"/>
<dbReference type="Gene3D" id="3.40.50.1820">
    <property type="entry name" value="alpha/beta hydrolase"/>
    <property type="match status" value="1"/>
</dbReference>
<accession>A0A2A2SHG4</accession>
<keyword evidence="3" id="KW-1185">Reference proteome</keyword>
<dbReference type="OrthoDB" id="9806902at2"/>
<organism evidence="2 3">
    <name type="scientific">Sphingomonas lenta</name>
    <dbReference type="NCBI Taxonomy" id="1141887"/>
    <lineage>
        <taxon>Bacteria</taxon>
        <taxon>Pseudomonadati</taxon>
        <taxon>Pseudomonadota</taxon>
        <taxon>Alphaproteobacteria</taxon>
        <taxon>Sphingomonadales</taxon>
        <taxon>Sphingomonadaceae</taxon>
        <taxon>Sphingomonas</taxon>
    </lineage>
</organism>